<dbReference type="AlphaFoldDB" id="A0A7M5WTV4"/>
<dbReference type="InterPro" id="IPR000884">
    <property type="entry name" value="TSP1_rpt"/>
</dbReference>
<keyword evidence="8" id="KW-1015">Disulfide bond</keyword>
<dbReference type="PROSITE" id="PS50092">
    <property type="entry name" value="TSP1"/>
    <property type="match status" value="4"/>
</dbReference>
<sequence>MLKFAVLAGLMTLTLAFDCGNEISIQKVGCFKRSQSVFPDMIANNRDSSHASYIGQEIDWSNFGNSMKSLACQCSQAAKEGGYVAFALGFYGECFAGKDQKALDDLLIDPAQSSSACINKNYGKCQVGENCIGEANAEYIYTFASQAPPKVDGGLSKWSEFTECSASCGEGAKFRERSCTNPLPQNGGASCEALGELSESQACKIKECPVNGQYGAWSAYSQCSKSCGGGKQKKTRKCDSPAPAHGGAECEGPAEDERACNTQACPVNGKYGAWSAYSQCSKSCGGGKQKKTRKCDSPAPAHGGAACEGPAEDERACNTNGCPVNGKWGSYGSYGSCSKTCGGGSKSRSRSCNNPAPKNGGSQCSGSATQSATCNTQACLKSNLCSWYYTPFNTEKKGRPVYLDRHSLHCPSGYVMNYIKLQRNSGHTQIRYKYKCCRSQLTCSDSRRTNGQSYNGGGEGNTVYLDRQTNNCYNKGFSYLKLDRSGTNWNYKYDCCSVPSGSVSCYDTNTGYNDDGDGKVVYLDRHTMSCNTNYYITYFKLVRNSSHNKYKYDYRCCKLNAPAVTN</sequence>
<organism evidence="10 11">
    <name type="scientific">Clytia hemisphaerica</name>
    <dbReference type="NCBI Taxonomy" id="252671"/>
    <lineage>
        <taxon>Eukaryota</taxon>
        <taxon>Metazoa</taxon>
        <taxon>Cnidaria</taxon>
        <taxon>Hydrozoa</taxon>
        <taxon>Hydroidolina</taxon>
        <taxon>Leptothecata</taxon>
        <taxon>Obeliida</taxon>
        <taxon>Clytiidae</taxon>
        <taxon>Clytia</taxon>
    </lineage>
</organism>
<dbReference type="Pfam" id="PF00090">
    <property type="entry name" value="TSP_1"/>
    <property type="match status" value="4"/>
</dbReference>
<dbReference type="SUPFAM" id="SSF82895">
    <property type="entry name" value="TSP-1 type 1 repeat"/>
    <property type="match status" value="4"/>
</dbReference>
<dbReference type="Proteomes" id="UP000594262">
    <property type="component" value="Unplaced"/>
</dbReference>
<keyword evidence="4" id="KW-0812">Transmembrane</keyword>
<protein>
    <submittedName>
        <fullName evidence="10">Uncharacterized protein</fullName>
    </submittedName>
</protein>
<evidence type="ECO:0000256" key="8">
    <source>
        <dbReference type="ARBA" id="ARBA00023157"/>
    </source>
</evidence>
<keyword evidence="7" id="KW-0472">Membrane</keyword>
<keyword evidence="6" id="KW-0677">Repeat</keyword>
<accession>A0A7M5WTV4</accession>
<reference evidence="10" key="1">
    <citation type="submission" date="2021-01" db="UniProtKB">
        <authorList>
            <consortium name="EnsemblMetazoa"/>
        </authorList>
    </citation>
    <scope>IDENTIFICATION</scope>
</reference>
<dbReference type="SMART" id="SM00209">
    <property type="entry name" value="TSP1"/>
    <property type="match status" value="4"/>
</dbReference>
<evidence type="ECO:0000256" key="9">
    <source>
        <dbReference type="SAM" id="SignalP"/>
    </source>
</evidence>
<feature type="chain" id="PRO_5029477526" evidence="9">
    <location>
        <begin position="17"/>
        <end position="566"/>
    </location>
</feature>
<evidence type="ECO:0000256" key="2">
    <source>
        <dbReference type="ARBA" id="ARBA00004613"/>
    </source>
</evidence>
<feature type="signal peptide" evidence="9">
    <location>
        <begin position="1"/>
        <end position="16"/>
    </location>
</feature>
<evidence type="ECO:0000313" key="11">
    <source>
        <dbReference type="Proteomes" id="UP000594262"/>
    </source>
</evidence>
<dbReference type="OrthoDB" id="5917978at2759"/>
<dbReference type="FunFam" id="2.20.100.10:FF:000007">
    <property type="entry name" value="Thrombospondin 1"/>
    <property type="match status" value="1"/>
</dbReference>
<dbReference type="FunFam" id="2.20.100.10:FF:000001">
    <property type="entry name" value="semaphorin-5A isoform X1"/>
    <property type="match status" value="3"/>
</dbReference>
<dbReference type="PANTHER" id="PTHR22906:SF43">
    <property type="entry name" value="PROPERDIN"/>
    <property type="match status" value="1"/>
</dbReference>
<evidence type="ECO:0000256" key="3">
    <source>
        <dbReference type="ARBA" id="ARBA00022525"/>
    </source>
</evidence>
<evidence type="ECO:0000256" key="1">
    <source>
        <dbReference type="ARBA" id="ARBA00004167"/>
    </source>
</evidence>
<proteinExistence type="predicted"/>
<evidence type="ECO:0000256" key="4">
    <source>
        <dbReference type="ARBA" id="ARBA00022692"/>
    </source>
</evidence>
<dbReference type="GO" id="GO:0016020">
    <property type="term" value="C:membrane"/>
    <property type="evidence" value="ECO:0007669"/>
    <property type="project" value="UniProtKB-SubCell"/>
</dbReference>
<dbReference type="Gene3D" id="2.20.100.10">
    <property type="entry name" value="Thrombospondin type-1 (TSP1) repeat"/>
    <property type="match status" value="4"/>
</dbReference>
<keyword evidence="7" id="KW-1133">Transmembrane helix</keyword>
<evidence type="ECO:0000256" key="7">
    <source>
        <dbReference type="ARBA" id="ARBA00022989"/>
    </source>
</evidence>
<dbReference type="EnsemblMetazoa" id="CLYHEMT013010.1">
    <property type="protein sequence ID" value="CLYHEMP013010.1"/>
    <property type="gene ID" value="CLYHEMG013010"/>
</dbReference>
<comment type="subcellular location">
    <subcellularLocation>
        <location evidence="1">Membrane</location>
        <topology evidence="1">Single-pass membrane protein</topology>
    </subcellularLocation>
    <subcellularLocation>
        <location evidence="2">Secreted</location>
    </subcellularLocation>
</comment>
<name>A0A7M5WTV4_9CNID</name>
<dbReference type="PANTHER" id="PTHR22906">
    <property type="entry name" value="PROPERDIN"/>
    <property type="match status" value="1"/>
</dbReference>
<keyword evidence="11" id="KW-1185">Reference proteome</keyword>
<dbReference type="InterPro" id="IPR036383">
    <property type="entry name" value="TSP1_rpt_sf"/>
</dbReference>
<keyword evidence="5 9" id="KW-0732">Signal</keyword>
<dbReference type="InterPro" id="IPR052065">
    <property type="entry name" value="Compl_asym_regulator"/>
</dbReference>
<evidence type="ECO:0000313" key="10">
    <source>
        <dbReference type="EnsemblMetazoa" id="CLYHEMP013010.1"/>
    </source>
</evidence>
<keyword evidence="3" id="KW-0964">Secreted</keyword>
<evidence type="ECO:0000256" key="5">
    <source>
        <dbReference type="ARBA" id="ARBA00022729"/>
    </source>
</evidence>
<evidence type="ECO:0000256" key="6">
    <source>
        <dbReference type="ARBA" id="ARBA00022737"/>
    </source>
</evidence>